<accession>A0ABV5WB62</accession>
<dbReference type="Pfam" id="PF00293">
    <property type="entry name" value="NUDIX"/>
    <property type="match status" value="1"/>
</dbReference>
<keyword evidence="3" id="KW-1185">Reference proteome</keyword>
<proteinExistence type="predicted"/>
<sequence>MKELYKKKVYAYITREKEGQTQLLICTHQGVPEAGVRVPGGTVRQGETLEDALLRKIQEESGLRQVSLGHLVADELIYVKDKNEYQKRHFYHVALPESSVDVWEHSLEHDGKNNGCVLSYTWMHIDKCPRLLVDRQGAYTHLLEKPYTRAVSY</sequence>
<dbReference type="EMBL" id="JBHMAF010000017">
    <property type="protein sequence ID" value="MFB9757612.1"/>
    <property type="molecule type" value="Genomic_DNA"/>
</dbReference>
<organism evidence="2 3">
    <name type="scientific">Ectobacillus funiculus</name>
    <dbReference type="NCBI Taxonomy" id="137993"/>
    <lineage>
        <taxon>Bacteria</taxon>
        <taxon>Bacillati</taxon>
        <taxon>Bacillota</taxon>
        <taxon>Bacilli</taxon>
        <taxon>Bacillales</taxon>
        <taxon>Bacillaceae</taxon>
        <taxon>Ectobacillus</taxon>
    </lineage>
</organism>
<protein>
    <submittedName>
        <fullName evidence="2">NUDIX domain-containing protein</fullName>
    </submittedName>
</protein>
<dbReference type="SUPFAM" id="SSF55811">
    <property type="entry name" value="Nudix"/>
    <property type="match status" value="1"/>
</dbReference>
<dbReference type="CDD" id="cd04663">
    <property type="entry name" value="NUDIX_Hydrolase"/>
    <property type="match status" value="1"/>
</dbReference>
<evidence type="ECO:0000259" key="1">
    <source>
        <dbReference type="PROSITE" id="PS51462"/>
    </source>
</evidence>
<comment type="caution">
    <text evidence="2">The sequence shown here is derived from an EMBL/GenBank/DDBJ whole genome shotgun (WGS) entry which is preliminary data.</text>
</comment>
<reference evidence="2 3" key="1">
    <citation type="submission" date="2024-09" db="EMBL/GenBank/DDBJ databases">
        <authorList>
            <person name="Sun Q."/>
            <person name="Mori K."/>
        </authorList>
    </citation>
    <scope>NUCLEOTIDE SEQUENCE [LARGE SCALE GENOMIC DNA]</scope>
    <source>
        <strain evidence="2 3">JCM 11201</strain>
    </source>
</reference>
<dbReference type="Proteomes" id="UP001589609">
    <property type="component" value="Unassembled WGS sequence"/>
</dbReference>
<dbReference type="Gene3D" id="3.90.79.10">
    <property type="entry name" value="Nucleoside Triphosphate Pyrophosphohydrolase"/>
    <property type="match status" value="1"/>
</dbReference>
<dbReference type="InterPro" id="IPR015797">
    <property type="entry name" value="NUDIX_hydrolase-like_dom_sf"/>
</dbReference>
<dbReference type="RefSeq" id="WP_379947918.1">
    <property type="nucleotide sequence ID" value="NZ_JBHMAF010000017.1"/>
</dbReference>
<dbReference type="PROSITE" id="PS51462">
    <property type="entry name" value="NUDIX"/>
    <property type="match status" value="1"/>
</dbReference>
<evidence type="ECO:0000313" key="2">
    <source>
        <dbReference type="EMBL" id="MFB9757612.1"/>
    </source>
</evidence>
<dbReference type="InterPro" id="IPR000086">
    <property type="entry name" value="NUDIX_hydrolase_dom"/>
</dbReference>
<name>A0ABV5WB62_9BACI</name>
<feature type="domain" description="Nudix hydrolase" evidence="1">
    <location>
        <begin position="4"/>
        <end position="145"/>
    </location>
</feature>
<gene>
    <name evidence="2" type="ORF">ACFFMS_03525</name>
</gene>
<evidence type="ECO:0000313" key="3">
    <source>
        <dbReference type="Proteomes" id="UP001589609"/>
    </source>
</evidence>